<proteinExistence type="inferred from homology"/>
<protein>
    <submittedName>
        <fullName evidence="6">Ubiquitin-specific protease 48-like protein</fullName>
    </submittedName>
</protein>
<dbReference type="InterPro" id="IPR029071">
    <property type="entry name" value="Ubiquitin-like_domsf"/>
</dbReference>
<dbReference type="InterPro" id="IPR006615">
    <property type="entry name" value="Pept_C19_DUSP"/>
</dbReference>
<dbReference type="InterPro" id="IPR018200">
    <property type="entry name" value="USP_CS"/>
</dbReference>
<name>F4Q573_CACFS</name>
<dbReference type="PROSITE" id="PS50053">
    <property type="entry name" value="UBIQUITIN_2"/>
    <property type="match status" value="1"/>
</dbReference>
<feature type="compositionally biased region" description="Low complexity" evidence="2">
    <location>
        <begin position="183"/>
        <end position="210"/>
    </location>
</feature>
<dbReference type="PROSITE" id="PS50235">
    <property type="entry name" value="USP_3"/>
    <property type="match status" value="1"/>
</dbReference>
<dbReference type="GO" id="GO:0016579">
    <property type="term" value="P:protein deubiquitination"/>
    <property type="evidence" value="ECO:0007669"/>
    <property type="project" value="InterPro"/>
</dbReference>
<dbReference type="GO" id="GO:0031647">
    <property type="term" value="P:regulation of protein stability"/>
    <property type="evidence" value="ECO:0007669"/>
    <property type="project" value="TreeGrafter"/>
</dbReference>
<sequence>MNKRKNRETDERLISFGIGDDSSSSSSMLESLKNETIDTSLEDFKQLLDLTYNVTKECEKRRPINNCKDNPNCFHHLGGLKLLGCGEDDIDLFGEKTEEEEKTYVQTSILKLPKVDVIRHTKRPTLNTPCGIRNLGATCYMNSVIQTLFMNSQFKSHLFNIVNIQNQQVKDFEKDVKDEKDCNNNNGDNSNNNNNNSNDISNNNDLTSTTSTTEIVPINDEDNSATSTVNNSPSNCTVVKDLKDCDMIEIKSSPFQKDVVFQLAYLFYQLQSSQKSTIDPTPLVNCLQLPSDLQQDTQEFYNLFIGLLESKFKDDIISKLFKGSYDYVTECLYCKKRSLNNSSFFEITLKTNGCKNFNESFTDYLAKEKLIGQNQITCNECQTKRDCQRSIEFKKFPTHLNIQLMRYEFDKDTFQKKKLHGNYTFPLEIDLSQYFNNNNNKEKSSTAMDLDHEYELTAIMMHKGLSISSGHYITHVKNDLTGEWWEFDDEDVKKLSVEKIGKDSLGEKRKPKEIREGLVSSTSSYSIIYSKKNRDKVAIPKIENSHLKQLFEDNEKRFDQVSTRFTGIIDDATKIFNQRKEDINAIHNKLEVQEGEKYYWIDTDWLSDWIKGQSVAPIDNSKLLCQHGQLAPNKVETMKRISQVTWDFLYAAHQGGPVLDQDAHCQKCLYQIISGKKDHHNAESSKDQIIKSENQEKNRQEGYYISKHWYKEWSKKVVKQIVKDSTPVEDIICDHGGLSIVKEDMMIVKTETWSFIQTHFAPKAESIASSTTPCQTCLKLDKESTDQTNSIKKERSKLKTLITLIKSQKYNFNLKNGSFYFVPKEWINRWYKFIYSDKSKDENDVTPPGSLSFDSLICPHNGLVYDFEIGNFVNTFDLKDMSVPFLVVPQTIYNLILEAYQVLTVSIHLDDGELSFEPCQQCHIAKNQQLEFDKTNFKDQSIYIHIISSDDNEKDSKYYIFPTKTRRLYKRIQIWPVNHDYTVGNLKLLICTETEIPTFQQKLYINEGVMMKDAKTLDQYKVVPDQIIVLKEYQELDGFFDDGVSEAGFKGTILNQ</sequence>
<evidence type="ECO:0000259" key="3">
    <source>
        <dbReference type="PROSITE" id="PS50053"/>
    </source>
</evidence>
<dbReference type="EMBL" id="GL883021">
    <property type="protein sequence ID" value="EGG17132.1"/>
    <property type="molecule type" value="Genomic_DNA"/>
</dbReference>
<dbReference type="InterPro" id="IPR050164">
    <property type="entry name" value="Peptidase_C19"/>
</dbReference>
<evidence type="ECO:0000259" key="5">
    <source>
        <dbReference type="PROSITE" id="PS51283"/>
    </source>
</evidence>
<dbReference type="InterPro" id="IPR001394">
    <property type="entry name" value="Peptidase_C19_UCH"/>
</dbReference>
<keyword evidence="6" id="KW-0645">Protease</keyword>
<dbReference type="PROSITE" id="PS00972">
    <property type="entry name" value="USP_1"/>
    <property type="match status" value="1"/>
</dbReference>
<dbReference type="GO" id="GO:0004843">
    <property type="term" value="F:cysteine-type deubiquitinase activity"/>
    <property type="evidence" value="ECO:0007669"/>
    <property type="project" value="InterPro"/>
</dbReference>
<evidence type="ECO:0000313" key="7">
    <source>
        <dbReference type="Proteomes" id="UP000007797"/>
    </source>
</evidence>
<dbReference type="Proteomes" id="UP000007797">
    <property type="component" value="Unassembled WGS sequence"/>
</dbReference>
<dbReference type="Pfam" id="PF06337">
    <property type="entry name" value="DUSP"/>
    <property type="match status" value="1"/>
</dbReference>
<dbReference type="InterPro" id="IPR035927">
    <property type="entry name" value="DUSP-like_sf"/>
</dbReference>
<gene>
    <name evidence="6" type="ORF">DFA_08114</name>
</gene>
<organism evidence="6 7">
    <name type="scientific">Cavenderia fasciculata</name>
    <name type="common">Slime mold</name>
    <name type="synonym">Dictyostelium fasciculatum</name>
    <dbReference type="NCBI Taxonomy" id="261658"/>
    <lineage>
        <taxon>Eukaryota</taxon>
        <taxon>Amoebozoa</taxon>
        <taxon>Evosea</taxon>
        <taxon>Eumycetozoa</taxon>
        <taxon>Dictyostelia</taxon>
        <taxon>Acytosteliales</taxon>
        <taxon>Cavenderiaceae</taxon>
        <taxon>Cavenderia</taxon>
    </lineage>
</organism>
<evidence type="ECO:0000313" key="6">
    <source>
        <dbReference type="EMBL" id="EGG17132.1"/>
    </source>
</evidence>
<dbReference type="OrthoDB" id="289038at2759"/>
<feature type="domain" description="DUSP" evidence="5">
    <location>
        <begin position="789"/>
        <end position="912"/>
    </location>
</feature>
<dbReference type="AlphaFoldDB" id="F4Q573"/>
<dbReference type="SUPFAM" id="SSF54236">
    <property type="entry name" value="Ubiquitin-like"/>
    <property type="match status" value="1"/>
</dbReference>
<feature type="domain" description="DUSP" evidence="5">
    <location>
        <begin position="574"/>
        <end position="664"/>
    </location>
</feature>
<dbReference type="OMA" id="YLGQEKW"/>
<dbReference type="InterPro" id="IPR044743">
    <property type="entry name" value="Ubl_USP48"/>
</dbReference>
<dbReference type="Gene3D" id="3.30.2230.10">
    <property type="entry name" value="DUSP-like"/>
    <property type="match status" value="2"/>
</dbReference>
<dbReference type="SUPFAM" id="SSF143791">
    <property type="entry name" value="DUSP-like"/>
    <property type="match status" value="3"/>
</dbReference>
<reference evidence="7" key="1">
    <citation type="journal article" date="2011" name="Genome Res.">
        <title>Phylogeny-wide analysis of social amoeba genomes highlights ancient origins for complex intercellular communication.</title>
        <authorList>
            <person name="Heidel A.J."/>
            <person name="Lawal H.M."/>
            <person name="Felder M."/>
            <person name="Schilde C."/>
            <person name="Helps N.R."/>
            <person name="Tunggal B."/>
            <person name="Rivero F."/>
            <person name="John U."/>
            <person name="Schleicher M."/>
            <person name="Eichinger L."/>
            <person name="Platzer M."/>
            <person name="Noegel A.A."/>
            <person name="Schaap P."/>
            <person name="Gloeckner G."/>
        </authorList>
    </citation>
    <scope>NUCLEOTIDE SEQUENCE [LARGE SCALE GENOMIC DNA]</scope>
    <source>
        <strain evidence="7">SH3</strain>
    </source>
</reference>
<dbReference type="GeneID" id="14869351"/>
<dbReference type="PROSITE" id="PS51283">
    <property type="entry name" value="DUSP"/>
    <property type="match status" value="2"/>
</dbReference>
<dbReference type="GO" id="GO:0004197">
    <property type="term" value="F:cysteine-type endopeptidase activity"/>
    <property type="evidence" value="ECO:0007669"/>
    <property type="project" value="InterPro"/>
</dbReference>
<dbReference type="SUPFAM" id="SSF54001">
    <property type="entry name" value="Cysteine proteinases"/>
    <property type="match status" value="1"/>
</dbReference>
<dbReference type="CDD" id="cd01795">
    <property type="entry name" value="Ubl_USP48"/>
    <property type="match status" value="1"/>
</dbReference>
<keyword evidence="6" id="KW-0378">Hydrolase</keyword>
<evidence type="ECO:0000259" key="4">
    <source>
        <dbReference type="PROSITE" id="PS50235"/>
    </source>
</evidence>
<dbReference type="InterPro" id="IPR038765">
    <property type="entry name" value="Papain-like_cys_pep_sf"/>
</dbReference>
<dbReference type="KEGG" id="dfa:DFA_08114"/>
<dbReference type="STRING" id="1054147.F4Q573"/>
<dbReference type="GO" id="GO:0005829">
    <property type="term" value="C:cytosol"/>
    <property type="evidence" value="ECO:0007669"/>
    <property type="project" value="TreeGrafter"/>
</dbReference>
<dbReference type="GO" id="GO:0006508">
    <property type="term" value="P:proteolysis"/>
    <property type="evidence" value="ECO:0007669"/>
    <property type="project" value="UniProtKB-KW"/>
</dbReference>
<feature type="region of interest" description="Disordered" evidence="2">
    <location>
        <begin position="1"/>
        <end position="29"/>
    </location>
</feature>
<dbReference type="PROSITE" id="PS00973">
    <property type="entry name" value="USP_2"/>
    <property type="match status" value="1"/>
</dbReference>
<dbReference type="GO" id="GO:0005634">
    <property type="term" value="C:nucleus"/>
    <property type="evidence" value="ECO:0007669"/>
    <property type="project" value="TreeGrafter"/>
</dbReference>
<dbReference type="Pfam" id="PF00443">
    <property type="entry name" value="UCH"/>
    <property type="match status" value="1"/>
</dbReference>
<accession>F4Q573</accession>
<dbReference type="Gene3D" id="3.10.20.90">
    <property type="entry name" value="Phosphatidylinositol 3-kinase Catalytic Subunit, Chain A, domain 1"/>
    <property type="match status" value="1"/>
</dbReference>
<evidence type="ECO:0000256" key="1">
    <source>
        <dbReference type="ARBA" id="ARBA00009085"/>
    </source>
</evidence>
<feature type="region of interest" description="Disordered" evidence="2">
    <location>
        <begin position="176"/>
        <end position="210"/>
    </location>
</feature>
<dbReference type="Pfam" id="PF00240">
    <property type="entry name" value="ubiquitin"/>
    <property type="match status" value="1"/>
</dbReference>
<dbReference type="SMART" id="SM00695">
    <property type="entry name" value="DUSP"/>
    <property type="match status" value="2"/>
</dbReference>
<dbReference type="RefSeq" id="XP_004355616.1">
    <property type="nucleotide sequence ID" value="XM_004355563.1"/>
</dbReference>
<dbReference type="PANTHER" id="PTHR24006:SF913">
    <property type="entry name" value="UBIQUITIN-SPECIFIC PROTEASE 48-LIKE PROTEIN"/>
    <property type="match status" value="1"/>
</dbReference>
<dbReference type="PANTHER" id="PTHR24006">
    <property type="entry name" value="UBIQUITIN CARBOXYL-TERMINAL HYDROLASE"/>
    <property type="match status" value="1"/>
</dbReference>
<dbReference type="MEROPS" id="C19.068"/>
<dbReference type="InterPro" id="IPR000626">
    <property type="entry name" value="Ubiquitin-like_dom"/>
</dbReference>
<dbReference type="InterPro" id="IPR028889">
    <property type="entry name" value="USP"/>
</dbReference>
<comment type="similarity">
    <text evidence="1">Belongs to the peptidase C19 family.</text>
</comment>
<feature type="domain" description="Ubiquitin-like" evidence="3">
    <location>
        <begin position="982"/>
        <end position="1030"/>
    </location>
</feature>
<feature type="domain" description="USP" evidence="4">
    <location>
        <begin position="130"/>
        <end position="532"/>
    </location>
</feature>
<evidence type="ECO:0000256" key="2">
    <source>
        <dbReference type="SAM" id="MobiDB-lite"/>
    </source>
</evidence>
<dbReference type="Gene3D" id="3.90.70.10">
    <property type="entry name" value="Cysteine proteinases"/>
    <property type="match status" value="1"/>
</dbReference>
<keyword evidence="7" id="KW-1185">Reference proteome</keyword>